<evidence type="ECO:0000256" key="5">
    <source>
        <dbReference type="SAM" id="MobiDB-lite"/>
    </source>
</evidence>
<dbReference type="Pfam" id="PF01026">
    <property type="entry name" value="TatD_DNase"/>
    <property type="match status" value="1"/>
</dbReference>
<organism evidence="6">
    <name type="scientific">Chromera velia CCMP2878</name>
    <dbReference type="NCBI Taxonomy" id="1169474"/>
    <lineage>
        <taxon>Eukaryota</taxon>
        <taxon>Sar</taxon>
        <taxon>Alveolata</taxon>
        <taxon>Colpodellida</taxon>
        <taxon>Chromeraceae</taxon>
        <taxon>Chromera</taxon>
    </lineage>
</organism>
<evidence type="ECO:0000256" key="3">
    <source>
        <dbReference type="ARBA" id="ARBA00022723"/>
    </source>
</evidence>
<dbReference type="GO" id="GO:0008310">
    <property type="term" value="F:single-stranded DNA 3'-5' DNA exonuclease activity"/>
    <property type="evidence" value="ECO:0007669"/>
    <property type="project" value="TreeGrafter"/>
</dbReference>
<dbReference type="Gene3D" id="3.20.20.140">
    <property type="entry name" value="Metal-dependent hydrolases"/>
    <property type="match status" value="1"/>
</dbReference>
<accession>A0A0G4I1T5</accession>
<dbReference type="GO" id="GO:0046872">
    <property type="term" value="F:metal ion binding"/>
    <property type="evidence" value="ECO:0007669"/>
    <property type="project" value="UniProtKB-KW"/>
</dbReference>
<proteinExistence type="inferred from homology"/>
<name>A0A0G4I1T5_9ALVE</name>
<dbReference type="InterPro" id="IPR050891">
    <property type="entry name" value="TatD-type_Hydrolase"/>
</dbReference>
<dbReference type="SUPFAM" id="SSF51556">
    <property type="entry name" value="Metallo-dependent hydrolases"/>
    <property type="match status" value="1"/>
</dbReference>
<dbReference type="InterPro" id="IPR032466">
    <property type="entry name" value="Metal_Hydrolase"/>
</dbReference>
<dbReference type="CDD" id="cd01310">
    <property type="entry name" value="TatD_DNAse"/>
    <property type="match status" value="1"/>
</dbReference>
<keyword evidence="4" id="KW-0378">Hydrolase</keyword>
<keyword evidence="3" id="KW-0479">Metal-binding</keyword>
<dbReference type="InterPro" id="IPR001130">
    <property type="entry name" value="TatD-like"/>
</dbReference>
<evidence type="ECO:0000313" key="6">
    <source>
        <dbReference type="EMBL" id="CEM50831.1"/>
    </source>
</evidence>
<evidence type="ECO:0000256" key="1">
    <source>
        <dbReference type="ARBA" id="ARBA00009275"/>
    </source>
</evidence>
<dbReference type="EMBL" id="CDMZ01004764">
    <property type="protein sequence ID" value="CEM50831.1"/>
    <property type="molecule type" value="Genomic_DNA"/>
</dbReference>
<dbReference type="PANTHER" id="PTHR10060">
    <property type="entry name" value="TATD FAMILY DEOXYRIBONUCLEASE"/>
    <property type="match status" value="1"/>
</dbReference>
<feature type="region of interest" description="Disordered" evidence="5">
    <location>
        <begin position="301"/>
        <end position="364"/>
    </location>
</feature>
<protein>
    <recommendedName>
        <fullName evidence="7">TatD related DNase</fullName>
    </recommendedName>
</protein>
<evidence type="ECO:0000256" key="2">
    <source>
        <dbReference type="ARBA" id="ARBA00022722"/>
    </source>
</evidence>
<evidence type="ECO:0000256" key="4">
    <source>
        <dbReference type="ARBA" id="ARBA00022801"/>
    </source>
</evidence>
<dbReference type="PANTHER" id="PTHR10060:SF15">
    <property type="entry name" value="DEOXYRIBONUCLEASE TATDN1"/>
    <property type="match status" value="1"/>
</dbReference>
<dbReference type="AlphaFoldDB" id="A0A0G4I1T5"/>
<dbReference type="GO" id="GO:0005829">
    <property type="term" value="C:cytosol"/>
    <property type="evidence" value="ECO:0007669"/>
    <property type="project" value="TreeGrafter"/>
</dbReference>
<dbReference type="PhylomeDB" id="A0A0G4I1T5"/>
<gene>
    <name evidence="6" type="ORF">Cvel_10201</name>
</gene>
<sequence>MASKGGRVQRDPISAAELNLGVPLVDIGVNLLSRQFGKDALEVIERSRVAGVSTLVLTACSLRDARGLQDEFVSHGEVHGVRLVQTVGVHPHNAKQWSDETRKDLRSLLRLPGVAAVGECGLDYDRNFSPPELQRKCFRDQVDIANESGLPLLLHVRGPPGAEEECYRDFVEILKAKETDVRACVHCFTGSAEQAKLLLSKIPDLYFGITGWICDERRGGEDLALVARDVIPRNRMMIETDAPFLLPRLQHKALKGRRRNEPAFLPLIAEKLAQTMKVSAQDLALLTTSNARRFFSLDAPPRCQEHQPQQKGSLKQEGVKSLEDSQQQESKEGRESLTLERGEDPGPLCSATAAEGQTVGPGSE</sequence>
<comment type="similarity">
    <text evidence="1">Belongs to the metallo-dependent hydrolases superfamily. TatD-type hydrolase family.</text>
</comment>
<keyword evidence="2" id="KW-0540">Nuclease</keyword>
<reference evidence="6" key="1">
    <citation type="submission" date="2014-11" db="EMBL/GenBank/DDBJ databases">
        <authorList>
            <person name="Otto D Thomas"/>
            <person name="Naeem Raeece"/>
        </authorList>
    </citation>
    <scope>NUCLEOTIDE SEQUENCE</scope>
</reference>
<evidence type="ECO:0008006" key="7">
    <source>
        <dbReference type="Google" id="ProtNLM"/>
    </source>
</evidence>
<feature type="compositionally biased region" description="Basic and acidic residues" evidence="5">
    <location>
        <begin position="317"/>
        <end position="344"/>
    </location>
</feature>
<dbReference type="VEuPathDB" id="CryptoDB:Cvel_10201"/>